<evidence type="ECO:0000256" key="6">
    <source>
        <dbReference type="ARBA" id="ARBA00022741"/>
    </source>
</evidence>
<dbReference type="AlphaFoldDB" id="A0AAV9HDV4"/>
<dbReference type="PANTHER" id="PTHR14456">
    <property type="entry name" value="INOSITOL POLYPHOSPHATE KINASE 1"/>
    <property type="match status" value="1"/>
</dbReference>
<gene>
    <name evidence="10" type="ORF">QBC42DRAFT_275390</name>
</gene>
<accession>A0AAV9HDV4</accession>
<name>A0AAV9HDV4_9PEZI</name>
<dbReference type="Pfam" id="PF06090">
    <property type="entry name" value="Ins_P5_2-kin"/>
    <property type="match status" value="1"/>
</dbReference>
<evidence type="ECO:0000256" key="8">
    <source>
        <dbReference type="ARBA" id="ARBA00022840"/>
    </source>
</evidence>
<dbReference type="EMBL" id="MU865049">
    <property type="protein sequence ID" value="KAK4458996.1"/>
    <property type="molecule type" value="Genomic_DNA"/>
</dbReference>
<evidence type="ECO:0000256" key="7">
    <source>
        <dbReference type="ARBA" id="ARBA00022777"/>
    </source>
</evidence>
<keyword evidence="6 9" id="KW-0547">Nucleotide-binding</keyword>
<dbReference type="GO" id="GO:0032958">
    <property type="term" value="P:inositol phosphate biosynthetic process"/>
    <property type="evidence" value="ECO:0007669"/>
    <property type="project" value="TreeGrafter"/>
</dbReference>
<dbReference type="EC" id="2.7.1.158" evidence="3 9"/>
<dbReference type="InterPro" id="IPR009286">
    <property type="entry name" value="Ins_P5_2-kin"/>
</dbReference>
<protein>
    <recommendedName>
        <fullName evidence="4 9">Inositol-pentakisphosphate 2-kinase</fullName>
        <ecNumber evidence="3 9">2.7.1.158</ecNumber>
    </recommendedName>
</protein>
<evidence type="ECO:0000313" key="11">
    <source>
        <dbReference type="Proteomes" id="UP001321749"/>
    </source>
</evidence>
<evidence type="ECO:0000256" key="1">
    <source>
        <dbReference type="ARBA" id="ARBA00003979"/>
    </source>
</evidence>
<comment type="catalytic activity">
    <reaction evidence="9">
        <text>1D-myo-inositol 1,3,4,5,6-pentakisphosphate + ATP = 1D-myo-inositol hexakisphosphate + ADP + H(+)</text>
        <dbReference type="Rhea" id="RHEA:20313"/>
        <dbReference type="ChEBI" id="CHEBI:15378"/>
        <dbReference type="ChEBI" id="CHEBI:30616"/>
        <dbReference type="ChEBI" id="CHEBI:57733"/>
        <dbReference type="ChEBI" id="CHEBI:58130"/>
        <dbReference type="ChEBI" id="CHEBI:456216"/>
        <dbReference type="EC" id="2.7.1.158"/>
    </reaction>
</comment>
<dbReference type="Proteomes" id="UP001321749">
    <property type="component" value="Unassembled WGS sequence"/>
</dbReference>
<dbReference type="GO" id="GO:0005634">
    <property type="term" value="C:nucleus"/>
    <property type="evidence" value="ECO:0007669"/>
    <property type="project" value="TreeGrafter"/>
</dbReference>
<evidence type="ECO:0000256" key="3">
    <source>
        <dbReference type="ARBA" id="ARBA00012023"/>
    </source>
</evidence>
<evidence type="ECO:0000256" key="9">
    <source>
        <dbReference type="RuleBase" id="RU364126"/>
    </source>
</evidence>
<comment type="similarity">
    <text evidence="2">Belongs to the IPK1 type 1 family.</text>
</comment>
<reference evidence="10" key="1">
    <citation type="journal article" date="2023" name="Mol. Phylogenet. Evol.">
        <title>Genome-scale phylogeny and comparative genomics of the fungal order Sordariales.</title>
        <authorList>
            <person name="Hensen N."/>
            <person name="Bonometti L."/>
            <person name="Westerberg I."/>
            <person name="Brannstrom I.O."/>
            <person name="Guillou S."/>
            <person name="Cros-Aarteil S."/>
            <person name="Calhoun S."/>
            <person name="Haridas S."/>
            <person name="Kuo A."/>
            <person name="Mondo S."/>
            <person name="Pangilinan J."/>
            <person name="Riley R."/>
            <person name="LaButti K."/>
            <person name="Andreopoulos B."/>
            <person name="Lipzen A."/>
            <person name="Chen C."/>
            <person name="Yan M."/>
            <person name="Daum C."/>
            <person name="Ng V."/>
            <person name="Clum A."/>
            <person name="Steindorff A."/>
            <person name="Ohm R.A."/>
            <person name="Martin F."/>
            <person name="Silar P."/>
            <person name="Natvig D.O."/>
            <person name="Lalanne C."/>
            <person name="Gautier V."/>
            <person name="Ament-Velasquez S.L."/>
            <person name="Kruys A."/>
            <person name="Hutchinson M.I."/>
            <person name="Powell A.J."/>
            <person name="Barry K."/>
            <person name="Miller A.N."/>
            <person name="Grigoriev I.V."/>
            <person name="Debuchy R."/>
            <person name="Gladieux P."/>
            <person name="Hiltunen Thoren M."/>
            <person name="Johannesson H."/>
        </authorList>
    </citation>
    <scope>NUCLEOTIDE SEQUENCE</scope>
    <source>
        <strain evidence="10">PSN324</strain>
    </source>
</reference>
<dbReference type="GO" id="GO:0035299">
    <property type="term" value="F:inositol-1,3,4,5,6-pentakisphosphate 2-kinase activity"/>
    <property type="evidence" value="ECO:0007669"/>
    <property type="project" value="UniProtKB-EC"/>
</dbReference>
<comment type="caution">
    <text evidence="10">The sequence shown here is derived from an EMBL/GenBank/DDBJ whole genome shotgun (WGS) entry which is preliminary data.</text>
</comment>
<dbReference type="PANTHER" id="PTHR14456:SF2">
    <property type="entry name" value="INOSITOL-PENTAKISPHOSPHATE 2-KINASE"/>
    <property type="match status" value="1"/>
</dbReference>
<keyword evidence="8 9" id="KW-0067">ATP-binding</keyword>
<comment type="function">
    <text evidence="9">Phosphorylates Ins(1,3,4,5,6)P5 at position 2 to form Ins(1,2,3,4,5,6)P6 (InsP6 or phytate).</text>
</comment>
<sequence>MDTPNLSTLPLDKCHFNLIGEGAANLVFEVVPDPQVVIDEKVKSIIHGNLLRVPKAGTKAHTHPELQQYWETTISPHFNPSNLVQQRLVKLGGPTVISRLNSALHQEFETRRHDFKGTRVADVEYGMLVEDMRAKSPASILALEFKPKWLAQSPNAPTKAVRCRTCAREALRSHKKGKPKVTPCPLDFIVCNGSNSNISSSFSSTLDGSPPTKAAVTFTSEQKKQSISSILTSILAPSPLATSLSPDPRLVSWIQTNTLLPSLRQAQLDNDTTGPLDPKSKPEQLALAMTLRDCSVYLRVPTDPNAKVEAKLGDLDKKDVGQKLEYWREMETELIQGGYYEGTEKPRQKTNCVIERLGQ</sequence>
<organism evidence="10 11">
    <name type="scientific">Cladorrhinum samala</name>
    <dbReference type="NCBI Taxonomy" id="585594"/>
    <lineage>
        <taxon>Eukaryota</taxon>
        <taxon>Fungi</taxon>
        <taxon>Dikarya</taxon>
        <taxon>Ascomycota</taxon>
        <taxon>Pezizomycotina</taxon>
        <taxon>Sordariomycetes</taxon>
        <taxon>Sordariomycetidae</taxon>
        <taxon>Sordariales</taxon>
        <taxon>Podosporaceae</taxon>
        <taxon>Cladorrhinum</taxon>
    </lineage>
</organism>
<comment type="domain">
    <text evidence="9">The EXKPK motif is conserved in inositol-pentakisphosphate 2-kinases of both family 1 and 2.</text>
</comment>
<proteinExistence type="inferred from homology"/>
<dbReference type="GO" id="GO:0005524">
    <property type="term" value="F:ATP binding"/>
    <property type="evidence" value="ECO:0007669"/>
    <property type="project" value="UniProtKB-KW"/>
</dbReference>
<reference evidence="10" key="2">
    <citation type="submission" date="2023-06" db="EMBL/GenBank/DDBJ databases">
        <authorList>
            <consortium name="Lawrence Berkeley National Laboratory"/>
            <person name="Mondo S.J."/>
            <person name="Hensen N."/>
            <person name="Bonometti L."/>
            <person name="Westerberg I."/>
            <person name="Brannstrom I.O."/>
            <person name="Guillou S."/>
            <person name="Cros-Aarteil S."/>
            <person name="Calhoun S."/>
            <person name="Haridas S."/>
            <person name="Kuo A."/>
            <person name="Pangilinan J."/>
            <person name="Riley R."/>
            <person name="Labutti K."/>
            <person name="Andreopoulos B."/>
            <person name="Lipzen A."/>
            <person name="Chen C."/>
            <person name="Yanf M."/>
            <person name="Daum C."/>
            <person name="Ng V."/>
            <person name="Clum A."/>
            <person name="Steindorff A."/>
            <person name="Ohm R."/>
            <person name="Martin F."/>
            <person name="Silar P."/>
            <person name="Natvig D."/>
            <person name="Lalanne C."/>
            <person name="Gautier V."/>
            <person name="Ament-Velasquez S.L."/>
            <person name="Kruys A."/>
            <person name="Hutchinson M.I."/>
            <person name="Powell A.J."/>
            <person name="Barry K."/>
            <person name="Miller A.N."/>
            <person name="Grigoriev I.V."/>
            <person name="Debuchy R."/>
            <person name="Gladieux P."/>
            <person name="Thoren M.H."/>
            <person name="Johannesson H."/>
        </authorList>
    </citation>
    <scope>NUCLEOTIDE SEQUENCE</scope>
    <source>
        <strain evidence="10">PSN324</strain>
    </source>
</reference>
<keyword evidence="7 9" id="KW-0418">Kinase</keyword>
<evidence type="ECO:0000256" key="5">
    <source>
        <dbReference type="ARBA" id="ARBA00022679"/>
    </source>
</evidence>
<comment type="function">
    <text evidence="1">Has kinase activity and phosphorylates inositol-1,3,4,5,6-pentakisphosphate (Ins(1,3,4,5,6)P5) to produce 1,2,3,4,5,6-hexakisphosphate (InsP6), also known as phytate.</text>
</comment>
<evidence type="ECO:0000256" key="4">
    <source>
        <dbReference type="ARBA" id="ARBA00014846"/>
    </source>
</evidence>
<keyword evidence="5 9" id="KW-0808">Transferase</keyword>
<keyword evidence="11" id="KW-1185">Reference proteome</keyword>
<evidence type="ECO:0000256" key="2">
    <source>
        <dbReference type="ARBA" id="ARBA00008305"/>
    </source>
</evidence>
<evidence type="ECO:0000313" key="10">
    <source>
        <dbReference type="EMBL" id="KAK4458996.1"/>
    </source>
</evidence>